<gene>
    <name evidence="3" type="ORF">OG327_01205</name>
</gene>
<feature type="region of interest" description="Disordered" evidence="1">
    <location>
        <begin position="125"/>
        <end position="145"/>
    </location>
</feature>
<keyword evidence="2" id="KW-1133">Transmembrane helix</keyword>
<name>A0AAU2JH90_9ACTN</name>
<protein>
    <submittedName>
        <fullName evidence="3">DUF4345 domain-containing protein</fullName>
    </submittedName>
</protein>
<keyword evidence="2" id="KW-0812">Transmembrane</keyword>
<dbReference type="Pfam" id="PF14248">
    <property type="entry name" value="DUF4345"/>
    <property type="match status" value="1"/>
</dbReference>
<reference evidence="3" key="1">
    <citation type="submission" date="2022-10" db="EMBL/GenBank/DDBJ databases">
        <title>The complete genomes of actinobacterial strains from the NBC collection.</title>
        <authorList>
            <person name="Joergensen T.S."/>
            <person name="Alvarez Arevalo M."/>
            <person name="Sterndorff E.B."/>
            <person name="Faurdal D."/>
            <person name="Vuksanovic O."/>
            <person name="Mourched A.-S."/>
            <person name="Charusanti P."/>
            <person name="Shaw S."/>
            <person name="Blin K."/>
            <person name="Weber T."/>
        </authorList>
    </citation>
    <scope>NUCLEOTIDE SEQUENCE</scope>
    <source>
        <strain evidence="3">NBC_00049</strain>
    </source>
</reference>
<dbReference type="PROSITE" id="PS51257">
    <property type="entry name" value="PROKAR_LIPOPROTEIN"/>
    <property type="match status" value="1"/>
</dbReference>
<feature type="transmembrane region" description="Helical" evidence="2">
    <location>
        <begin position="7"/>
        <end position="25"/>
    </location>
</feature>
<keyword evidence="2" id="KW-0472">Membrane</keyword>
<organism evidence="3">
    <name type="scientific">Streptomyces sp. NBC_00049</name>
    <dbReference type="NCBI Taxonomy" id="2903617"/>
    <lineage>
        <taxon>Bacteria</taxon>
        <taxon>Bacillati</taxon>
        <taxon>Actinomycetota</taxon>
        <taxon>Actinomycetes</taxon>
        <taxon>Kitasatosporales</taxon>
        <taxon>Streptomycetaceae</taxon>
        <taxon>Streptomyces</taxon>
    </lineage>
</organism>
<proteinExistence type="predicted"/>
<feature type="transmembrane region" description="Helical" evidence="2">
    <location>
        <begin position="45"/>
        <end position="63"/>
    </location>
</feature>
<accession>A0AAU2JH90</accession>
<dbReference type="AlphaFoldDB" id="A0AAU2JH90"/>
<dbReference type="InterPro" id="IPR025597">
    <property type="entry name" value="DUF4345"/>
</dbReference>
<feature type="transmembrane region" description="Helical" evidence="2">
    <location>
        <begin position="75"/>
        <end position="93"/>
    </location>
</feature>
<dbReference type="EMBL" id="CP108264">
    <property type="protein sequence ID" value="WTU72057.1"/>
    <property type="molecule type" value="Genomic_DNA"/>
</dbReference>
<sequence>MAKALPVFAWVMGLACTAIGLFHVIGGNAAVPGEADAGPTLDSLGRFFGAIFAGYGLAWLWAARQDPVPAKVVRWLAAVFLLGGVGRLLSLAVHGWPHWFQAALTVIELVFPLVWFWLADADERASRERRPSGAPAARQSHPDPA</sequence>
<evidence type="ECO:0000256" key="1">
    <source>
        <dbReference type="SAM" id="MobiDB-lite"/>
    </source>
</evidence>
<evidence type="ECO:0000313" key="3">
    <source>
        <dbReference type="EMBL" id="WTU72057.1"/>
    </source>
</evidence>
<evidence type="ECO:0000256" key="2">
    <source>
        <dbReference type="SAM" id="Phobius"/>
    </source>
</evidence>
<feature type="transmembrane region" description="Helical" evidence="2">
    <location>
        <begin position="99"/>
        <end position="119"/>
    </location>
</feature>